<proteinExistence type="predicted"/>
<dbReference type="Proteomes" id="UP000220394">
    <property type="component" value="Chromosome"/>
</dbReference>
<sequence>MSRKFNVKVESDVLVVLREEAFTPAFMEQFRENFFSFDELHEHAEHIGRLLASGMMEDVGRGFGDDQFVEGYGRIGDFVRQATLEGTDATSTKESAA</sequence>
<evidence type="ECO:0000313" key="2">
    <source>
        <dbReference type="Proteomes" id="UP000220394"/>
    </source>
</evidence>
<dbReference type="AlphaFoldDB" id="A0A291PDF2"/>
<evidence type="ECO:0000313" key="1">
    <source>
        <dbReference type="EMBL" id="ATJ89404.1"/>
    </source>
</evidence>
<organism evidence="1 2">
    <name type="scientific">Acetobacter tropicalis</name>
    <dbReference type="NCBI Taxonomy" id="104102"/>
    <lineage>
        <taxon>Bacteria</taxon>
        <taxon>Pseudomonadati</taxon>
        <taxon>Pseudomonadota</taxon>
        <taxon>Alphaproteobacteria</taxon>
        <taxon>Acetobacterales</taxon>
        <taxon>Acetobacteraceae</taxon>
        <taxon>Acetobacter</taxon>
    </lineage>
</organism>
<name>A0A291PDF2_9PROT</name>
<dbReference type="KEGG" id="ato:CIW82_00400"/>
<protein>
    <submittedName>
        <fullName evidence="1">Uncharacterized protein</fullName>
    </submittedName>
</protein>
<reference evidence="1 2" key="1">
    <citation type="submission" date="2017-08" db="EMBL/GenBank/DDBJ databases">
        <title>Complete Genome Sequence of Acetobacter tropicalis Oregon-R-modENCODE STRAIN BDGP1, an acetic acid bacterium isolated from Drosophila melanogaster gut.</title>
        <authorList>
            <person name="Wan K.H."/>
            <person name="Yu C."/>
            <person name="Park S."/>
            <person name="Hammonds A.S."/>
            <person name="Booth B.W."/>
            <person name="Celniker S.E."/>
        </authorList>
    </citation>
    <scope>NUCLEOTIDE SEQUENCE [LARGE SCALE GENOMIC DNA]</scope>
    <source>
        <strain evidence="1 2">BDGP1</strain>
    </source>
</reference>
<gene>
    <name evidence="1" type="ORF">CIW82_00400</name>
</gene>
<accession>A0A291PDF2</accession>
<dbReference type="EMBL" id="CP022699">
    <property type="protein sequence ID" value="ATJ89404.1"/>
    <property type="molecule type" value="Genomic_DNA"/>
</dbReference>
<dbReference type="RefSeq" id="WP_086897539.1">
    <property type="nucleotide sequence ID" value="NZ_CP022699.1"/>
</dbReference>